<keyword evidence="6" id="KW-1185">Reference proteome</keyword>
<reference evidence="5 6" key="1">
    <citation type="submission" date="2022-06" db="EMBL/GenBank/DDBJ databases">
        <title>Isolation of gut microbiota from human fecal samples.</title>
        <authorList>
            <person name="Pamer E.G."/>
            <person name="Barat B."/>
            <person name="Waligurski E."/>
            <person name="Medina S."/>
            <person name="Paddock L."/>
            <person name="Mostad J."/>
        </authorList>
    </citation>
    <scope>NUCLEOTIDE SEQUENCE [LARGE SCALE GENOMIC DNA]</scope>
    <source>
        <strain evidence="5 6">DFI.9.90</strain>
    </source>
</reference>
<dbReference type="Pfam" id="PF00300">
    <property type="entry name" value="His_Phos_1"/>
    <property type="match status" value="1"/>
</dbReference>
<keyword evidence="1" id="KW-0324">Glycolysis</keyword>
<evidence type="ECO:0000256" key="4">
    <source>
        <dbReference type="PIRSR" id="PIRSR613078-2"/>
    </source>
</evidence>
<proteinExistence type="predicted"/>
<dbReference type="InterPro" id="IPR029033">
    <property type="entry name" value="His_PPase_superfam"/>
</dbReference>
<dbReference type="AlphaFoldDB" id="A0AAW5K2J0"/>
<dbReference type="InterPro" id="IPR050275">
    <property type="entry name" value="PGM_Phosphatase"/>
</dbReference>
<accession>A0AAW5K2J0</accession>
<dbReference type="Gene3D" id="3.40.50.1240">
    <property type="entry name" value="Phosphoglycerate mutase-like"/>
    <property type="match status" value="1"/>
</dbReference>
<dbReference type="GO" id="GO:0016791">
    <property type="term" value="F:phosphatase activity"/>
    <property type="evidence" value="ECO:0007669"/>
    <property type="project" value="TreeGrafter"/>
</dbReference>
<dbReference type="PROSITE" id="PS00175">
    <property type="entry name" value="PG_MUTASE"/>
    <property type="match status" value="1"/>
</dbReference>
<dbReference type="PIRSF" id="PIRSF000709">
    <property type="entry name" value="6PFK_2-Ptase"/>
    <property type="match status" value="1"/>
</dbReference>
<dbReference type="PANTHER" id="PTHR48100">
    <property type="entry name" value="BROAD-SPECIFICITY PHOSPHATASE YOR283W-RELATED"/>
    <property type="match status" value="1"/>
</dbReference>
<feature type="binding site" evidence="4">
    <location>
        <begin position="7"/>
        <end position="14"/>
    </location>
    <ligand>
        <name>substrate</name>
    </ligand>
</feature>
<dbReference type="InterPro" id="IPR001345">
    <property type="entry name" value="PG/BPGM_mutase_AS"/>
</dbReference>
<evidence type="ECO:0000313" key="5">
    <source>
        <dbReference type="EMBL" id="MCQ4813370.1"/>
    </source>
</evidence>
<name>A0AAW5K2J0_9BACT</name>
<keyword evidence="2" id="KW-0413">Isomerase</keyword>
<evidence type="ECO:0000256" key="3">
    <source>
        <dbReference type="PIRSR" id="PIRSR613078-1"/>
    </source>
</evidence>
<protein>
    <submittedName>
        <fullName evidence="5">Histidine phosphatase family protein</fullName>
    </submittedName>
</protein>
<dbReference type="InterPro" id="IPR013078">
    <property type="entry name" value="His_Pase_superF_clade-1"/>
</dbReference>
<comment type="caution">
    <text evidence="5">The sequence shown here is derived from an EMBL/GenBank/DDBJ whole genome shotgun (WGS) entry which is preliminary data.</text>
</comment>
<gene>
    <name evidence="5" type="ORF">NE630_02900</name>
</gene>
<evidence type="ECO:0000256" key="1">
    <source>
        <dbReference type="ARBA" id="ARBA00023152"/>
    </source>
</evidence>
<dbReference type="EMBL" id="JANFYT010000004">
    <property type="protein sequence ID" value="MCQ4813370.1"/>
    <property type="molecule type" value="Genomic_DNA"/>
</dbReference>
<feature type="active site" description="Proton donor/acceptor" evidence="3">
    <location>
        <position position="82"/>
    </location>
</feature>
<dbReference type="RefSeq" id="WP_008711662.1">
    <property type="nucleotide sequence ID" value="NZ_CABKQM010000008.1"/>
</dbReference>
<feature type="binding site" evidence="4">
    <location>
        <position position="57"/>
    </location>
    <ligand>
        <name>substrate</name>
    </ligand>
</feature>
<evidence type="ECO:0000256" key="2">
    <source>
        <dbReference type="ARBA" id="ARBA00023235"/>
    </source>
</evidence>
<sequence>MRFFVIRHGETAWNVAGRFQGQQDTELNEKGLAQAELLGERLAGHKFEAVLTSPLARAKVTAERASARCECGEFLTVGALTEINHGDWEGRLADEIAAEWPEELRKWHVAPETVTMPGAGGENLADIMRRAAPAVDGAAKRYKGDVLLASHDAVIKVLLCYWLGAPLSSFFRFQVPNCSITVVEIQEGSAPRMLLMGDAAHLGDPFERPEQKGL</sequence>
<feature type="active site" description="Tele-phosphohistidine intermediate" evidence="3">
    <location>
        <position position="8"/>
    </location>
</feature>
<dbReference type="PANTHER" id="PTHR48100:SF1">
    <property type="entry name" value="HISTIDINE PHOSPHATASE FAMILY PROTEIN-RELATED"/>
    <property type="match status" value="1"/>
</dbReference>
<evidence type="ECO:0000313" key="6">
    <source>
        <dbReference type="Proteomes" id="UP001205919"/>
    </source>
</evidence>
<dbReference type="CDD" id="cd07067">
    <property type="entry name" value="HP_PGM_like"/>
    <property type="match status" value="1"/>
</dbReference>
<organism evidence="5 6">
    <name type="scientific">Cloacibacillus evryensis</name>
    <dbReference type="NCBI Taxonomy" id="508460"/>
    <lineage>
        <taxon>Bacteria</taxon>
        <taxon>Thermotogati</taxon>
        <taxon>Synergistota</taxon>
        <taxon>Synergistia</taxon>
        <taxon>Synergistales</taxon>
        <taxon>Synergistaceae</taxon>
        <taxon>Cloacibacillus</taxon>
    </lineage>
</organism>
<dbReference type="GO" id="GO:0005737">
    <property type="term" value="C:cytoplasm"/>
    <property type="evidence" value="ECO:0007669"/>
    <property type="project" value="TreeGrafter"/>
</dbReference>
<dbReference type="Proteomes" id="UP001205919">
    <property type="component" value="Unassembled WGS sequence"/>
</dbReference>
<dbReference type="SUPFAM" id="SSF53254">
    <property type="entry name" value="Phosphoglycerate mutase-like"/>
    <property type="match status" value="1"/>
</dbReference>
<dbReference type="SMART" id="SM00855">
    <property type="entry name" value="PGAM"/>
    <property type="match status" value="1"/>
</dbReference>